<feature type="transmembrane region" description="Helical" evidence="1">
    <location>
        <begin position="499"/>
        <end position="520"/>
    </location>
</feature>
<comment type="caution">
    <text evidence="2">The sequence shown here is derived from an EMBL/GenBank/DDBJ whole genome shotgun (WGS) entry which is preliminary data.</text>
</comment>
<feature type="transmembrane region" description="Helical" evidence="1">
    <location>
        <begin position="191"/>
        <end position="214"/>
    </location>
</feature>
<feature type="transmembrane region" description="Helical" evidence="1">
    <location>
        <begin position="463"/>
        <end position="487"/>
    </location>
</feature>
<feature type="transmembrane region" description="Helical" evidence="1">
    <location>
        <begin position="84"/>
        <end position="103"/>
    </location>
</feature>
<name>A0A9W6ZKP6_9STRA</name>
<reference evidence="3" key="1">
    <citation type="journal article" date="2023" name="Commun. Biol.">
        <title>Genome analysis of Parmales, the sister group of diatoms, reveals the evolutionary specialization of diatoms from phago-mixotrophs to photoautotrophs.</title>
        <authorList>
            <person name="Ban H."/>
            <person name="Sato S."/>
            <person name="Yoshikawa S."/>
            <person name="Yamada K."/>
            <person name="Nakamura Y."/>
            <person name="Ichinomiya M."/>
            <person name="Sato N."/>
            <person name="Blanc-Mathieu R."/>
            <person name="Endo H."/>
            <person name="Kuwata A."/>
            <person name="Ogata H."/>
        </authorList>
    </citation>
    <scope>NUCLEOTIDE SEQUENCE [LARGE SCALE GENOMIC DNA]</scope>
</reference>
<evidence type="ECO:0000313" key="2">
    <source>
        <dbReference type="EMBL" id="GMH53816.1"/>
    </source>
</evidence>
<feature type="transmembrane region" description="Helical" evidence="1">
    <location>
        <begin position="348"/>
        <end position="367"/>
    </location>
</feature>
<feature type="transmembrane region" description="Helical" evidence="1">
    <location>
        <begin position="613"/>
        <end position="633"/>
    </location>
</feature>
<feature type="transmembrane region" description="Helical" evidence="1">
    <location>
        <begin position="12"/>
        <end position="33"/>
    </location>
</feature>
<feature type="transmembrane region" description="Helical" evidence="1">
    <location>
        <begin position="140"/>
        <end position="165"/>
    </location>
</feature>
<evidence type="ECO:0000256" key="1">
    <source>
        <dbReference type="SAM" id="Phobius"/>
    </source>
</evidence>
<dbReference type="EMBL" id="BLQM01000035">
    <property type="protein sequence ID" value="GMH53816.1"/>
    <property type="molecule type" value="Genomic_DNA"/>
</dbReference>
<feature type="transmembrane region" description="Helical" evidence="1">
    <location>
        <begin position="239"/>
        <end position="261"/>
    </location>
</feature>
<keyword evidence="1" id="KW-0812">Transmembrane</keyword>
<sequence length="864" mass="96314">MPRPVLVDECHGFYSCLTFAISFLQPLLHIHAFIDEHYMLIDPDYGLKKFEEFWCWTIYPLTVGAMVISFGLKPKRSDLKYTALLYFQYISCTLSTAATAWSFFGHSLLVLICVFSFSIALLLFAEHVRALLAKKPKEELSFFLTQVVIKEGVFIGLAQLGFLIFSSIQCEGELVEQDYSSRNWRDCNRTLYSQTGLGAMVVVYLSFKFLSFLLPKKVREKHVVSIKKIMTMQLSKEEAVQFLCLIISIGCALFMLGNYGAKGVLVTTIQNGFVIAGALTLDALYAPLSVTSFPFALLLYLGVFFCQPRNTDLFKMRLHFVIYAYGGELANLIWAIRLGDVGQSTVHVFRAVLWSVLFHFGLKLRAIAGRLKDEDLENFLVETIFESSFHTLTMILFLAFRVTKCIFEEGSMELCSGPSWCATSVSMCLLFAWLTKLVNSSVKSEWRSEISLSIEKIATMNVGWVRGATGFLSLVMCVCGIFLFSMMSSDDIDITTITVVGYIGVGAGILIFITEAYSSAKLQKQKGQRESLESITMESRPSEVLVVEECSALFIAISFVLTSLNTAMWIYFAVTLDERLLMISYVTGPVIYTPFVMVFCMKPKRTDIWYKRFLLFHFTSFVILGDLAATVAFFRRGSIFSACFALFRLPFWCYAFKLASKLRETAGKLKPAELSDFLCTTVLANGTNSMGPMIFFSFETVSCLITQRSLSNGQCANASSAGFWLSCYLALFTSISIFSRTVPRHIQDSIAWEISAVAVLKLRRRQKLQGSLIAITLLSSLYLLSALGVEGDRRGVMVDVVAALGLVCIFFTFLIHLGRLSSASETGASSLGRGGSTRQLKKLSSCRKLSSSNVQGGMILGALV</sequence>
<keyword evidence="1" id="KW-1133">Transmembrane helix</keyword>
<feature type="transmembrane region" description="Helical" evidence="1">
    <location>
        <begin position="273"/>
        <end position="306"/>
    </location>
</feature>
<dbReference type="AlphaFoldDB" id="A0A9W6ZKP6"/>
<feature type="transmembrane region" description="Helical" evidence="1">
    <location>
        <begin position="639"/>
        <end position="656"/>
    </location>
</feature>
<feature type="transmembrane region" description="Helical" evidence="1">
    <location>
        <begin position="580"/>
        <end position="601"/>
    </location>
</feature>
<feature type="transmembrane region" description="Helical" evidence="1">
    <location>
        <begin position="109"/>
        <end position="128"/>
    </location>
</feature>
<feature type="transmembrane region" description="Helical" evidence="1">
    <location>
        <begin position="53"/>
        <end position="72"/>
    </location>
</feature>
<organism evidence="2 3">
    <name type="scientific">Triparma laevis f. inornata</name>
    <dbReference type="NCBI Taxonomy" id="1714386"/>
    <lineage>
        <taxon>Eukaryota</taxon>
        <taxon>Sar</taxon>
        <taxon>Stramenopiles</taxon>
        <taxon>Ochrophyta</taxon>
        <taxon>Bolidophyceae</taxon>
        <taxon>Parmales</taxon>
        <taxon>Triparmaceae</taxon>
        <taxon>Triparma</taxon>
    </lineage>
</organism>
<protein>
    <submittedName>
        <fullName evidence="2">Uncharacterized protein</fullName>
    </submittedName>
</protein>
<gene>
    <name evidence="2" type="ORF">TL16_g01536</name>
</gene>
<feature type="transmembrane region" description="Helical" evidence="1">
    <location>
        <begin position="318"/>
        <end position="336"/>
    </location>
</feature>
<feature type="transmembrane region" description="Helical" evidence="1">
    <location>
        <begin position="550"/>
        <end position="574"/>
    </location>
</feature>
<keyword evidence="1" id="KW-0472">Membrane</keyword>
<evidence type="ECO:0000313" key="3">
    <source>
        <dbReference type="Proteomes" id="UP001162640"/>
    </source>
</evidence>
<dbReference type="Proteomes" id="UP001162640">
    <property type="component" value="Unassembled WGS sequence"/>
</dbReference>
<feature type="transmembrane region" description="Helical" evidence="1">
    <location>
        <begin position="795"/>
        <end position="815"/>
    </location>
</feature>
<accession>A0A9W6ZKP6</accession>
<feature type="transmembrane region" description="Helical" evidence="1">
    <location>
        <begin position="770"/>
        <end position="789"/>
    </location>
</feature>
<proteinExistence type="predicted"/>